<dbReference type="Pfam" id="PF12802">
    <property type="entry name" value="MarR_2"/>
    <property type="match status" value="1"/>
</dbReference>
<dbReference type="EMBL" id="DWXZ01000028">
    <property type="protein sequence ID" value="HJB36786.1"/>
    <property type="molecule type" value="Genomic_DNA"/>
</dbReference>
<dbReference type="GO" id="GO:0003700">
    <property type="term" value="F:DNA-binding transcription factor activity"/>
    <property type="evidence" value="ECO:0007669"/>
    <property type="project" value="InterPro"/>
</dbReference>
<evidence type="ECO:0000256" key="1">
    <source>
        <dbReference type="ARBA" id="ARBA00023015"/>
    </source>
</evidence>
<dbReference type="SMART" id="SM00347">
    <property type="entry name" value="HTH_MARR"/>
    <property type="match status" value="1"/>
</dbReference>
<proteinExistence type="predicted"/>
<reference evidence="5" key="2">
    <citation type="submission" date="2021-04" db="EMBL/GenBank/DDBJ databases">
        <authorList>
            <person name="Gilroy R."/>
        </authorList>
    </citation>
    <scope>NUCLEOTIDE SEQUENCE</scope>
    <source>
        <strain evidence="5">ChiBcolR8-3208</strain>
    </source>
</reference>
<keyword evidence="2" id="KW-0238">DNA-binding</keyword>
<name>A0A9D2RYH8_9FIRM</name>
<evidence type="ECO:0000313" key="6">
    <source>
        <dbReference type="Proteomes" id="UP000824214"/>
    </source>
</evidence>
<keyword evidence="3" id="KW-0804">Transcription</keyword>
<dbReference type="InterPro" id="IPR000835">
    <property type="entry name" value="HTH_MarR-typ"/>
</dbReference>
<reference evidence="5" key="1">
    <citation type="journal article" date="2021" name="PeerJ">
        <title>Extensive microbial diversity within the chicken gut microbiome revealed by metagenomics and culture.</title>
        <authorList>
            <person name="Gilroy R."/>
            <person name="Ravi A."/>
            <person name="Getino M."/>
            <person name="Pursley I."/>
            <person name="Horton D.L."/>
            <person name="Alikhan N.F."/>
            <person name="Baker D."/>
            <person name="Gharbi K."/>
            <person name="Hall N."/>
            <person name="Watson M."/>
            <person name="Adriaenssens E.M."/>
            <person name="Foster-Nyarko E."/>
            <person name="Jarju S."/>
            <person name="Secka A."/>
            <person name="Antonio M."/>
            <person name="Oren A."/>
            <person name="Chaudhuri R.R."/>
            <person name="La Ragione R."/>
            <person name="Hildebrand F."/>
            <person name="Pallen M.J."/>
        </authorList>
    </citation>
    <scope>NUCLEOTIDE SEQUENCE</scope>
    <source>
        <strain evidence="5">ChiBcolR8-3208</strain>
    </source>
</reference>
<gene>
    <name evidence="5" type="ORF">H9942_01800</name>
</gene>
<evidence type="ECO:0000256" key="3">
    <source>
        <dbReference type="ARBA" id="ARBA00023163"/>
    </source>
</evidence>
<dbReference type="PANTHER" id="PTHR42756:SF1">
    <property type="entry name" value="TRANSCRIPTIONAL REPRESSOR OF EMRAB OPERON"/>
    <property type="match status" value="1"/>
</dbReference>
<accession>A0A9D2RYH8</accession>
<dbReference type="PROSITE" id="PS50995">
    <property type="entry name" value="HTH_MARR_2"/>
    <property type="match status" value="1"/>
</dbReference>
<dbReference type="PRINTS" id="PR00598">
    <property type="entry name" value="HTHMARR"/>
</dbReference>
<protein>
    <submittedName>
        <fullName evidence="5">MarR family transcriptional regulator</fullName>
    </submittedName>
</protein>
<sequence>MEYREDIGFQIRTLSHLVKRTVDQAAFDGVDDHPTGVQGWIIGYLYKNRDKEVFQRDIQEQFSIRRSTVTGILQLMEKNGLITRSSVEQDARLKKLELTPRAIELHERIERSVRQVEERISHCLTPEEKETFIQLCEKIRADLSQ</sequence>
<dbReference type="Proteomes" id="UP000824214">
    <property type="component" value="Unassembled WGS sequence"/>
</dbReference>
<dbReference type="AlphaFoldDB" id="A0A9D2RYH8"/>
<organism evidence="5 6">
    <name type="scientific">Candidatus Acutalibacter ornithocaccae</name>
    <dbReference type="NCBI Taxonomy" id="2838416"/>
    <lineage>
        <taxon>Bacteria</taxon>
        <taxon>Bacillati</taxon>
        <taxon>Bacillota</taxon>
        <taxon>Clostridia</taxon>
        <taxon>Eubacteriales</taxon>
        <taxon>Acutalibacteraceae</taxon>
        <taxon>Acutalibacter</taxon>
    </lineage>
</organism>
<evidence type="ECO:0000259" key="4">
    <source>
        <dbReference type="PROSITE" id="PS50995"/>
    </source>
</evidence>
<comment type="caution">
    <text evidence="5">The sequence shown here is derived from an EMBL/GenBank/DDBJ whole genome shotgun (WGS) entry which is preliminary data.</text>
</comment>
<dbReference type="Gene3D" id="1.10.10.10">
    <property type="entry name" value="Winged helix-like DNA-binding domain superfamily/Winged helix DNA-binding domain"/>
    <property type="match status" value="1"/>
</dbReference>
<dbReference type="InterPro" id="IPR036388">
    <property type="entry name" value="WH-like_DNA-bd_sf"/>
</dbReference>
<dbReference type="InterPro" id="IPR036390">
    <property type="entry name" value="WH_DNA-bd_sf"/>
</dbReference>
<feature type="domain" description="HTH marR-type" evidence="4">
    <location>
        <begin position="4"/>
        <end position="141"/>
    </location>
</feature>
<dbReference type="GO" id="GO:0003677">
    <property type="term" value="F:DNA binding"/>
    <property type="evidence" value="ECO:0007669"/>
    <property type="project" value="UniProtKB-KW"/>
</dbReference>
<evidence type="ECO:0000256" key="2">
    <source>
        <dbReference type="ARBA" id="ARBA00023125"/>
    </source>
</evidence>
<dbReference type="PANTHER" id="PTHR42756">
    <property type="entry name" value="TRANSCRIPTIONAL REGULATOR, MARR"/>
    <property type="match status" value="1"/>
</dbReference>
<keyword evidence="1" id="KW-0805">Transcription regulation</keyword>
<dbReference type="SUPFAM" id="SSF46785">
    <property type="entry name" value="Winged helix' DNA-binding domain"/>
    <property type="match status" value="1"/>
</dbReference>
<evidence type="ECO:0000313" key="5">
    <source>
        <dbReference type="EMBL" id="HJB36786.1"/>
    </source>
</evidence>